<gene>
    <name evidence="1" type="ORF">CFP56_036216</name>
</gene>
<comment type="caution">
    <text evidence="1">The sequence shown here is derived from an EMBL/GenBank/DDBJ whole genome shotgun (WGS) entry which is preliminary data.</text>
</comment>
<sequence length="187" mass="21252">MSAVVVVILNLPIVVIVEAAIGLLCVSMSWHLELPVYKGGFNYLESCILPLFFGYLSEERSTPTREIHKEDLHRSDASEGLIRETHEEDNPVRFRFVLAIKEDSTKNWEIEDVTQLRKICQCRKRDDDRACNFFKWLDTSICCTRGVATTPIDIAKFKRLEHVVKVANEELKQAHSIGNGASCKTKG</sequence>
<evidence type="ECO:0000313" key="1">
    <source>
        <dbReference type="EMBL" id="KAK7822730.1"/>
    </source>
</evidence>
<protein>
    <submittedName>
        <fullName evidence="1">Uncharacterized protein</fullName>
    </submittedName>
</protein>
<dbReference type="EMBL" id="PKMF04000655">
    <property type="protein sequence ID" value="KAK7822730.1"/>
    <property type="molecule type" value="Genomic_DNA"/>
</dbReference>
<reference evidence="1 2" key="1">
    <citation type="journal article" date="2018" name="Sci. Data">
        <title>The draft genome sequence of cork oak.</title>
        <authorList>
            <person name="Ramos A.M."/>
            <person name="Usie A."/>
            <person name="Barbosa P."/>
            <person name="Barros P.M."/>
            <person name="Capote T."/>
            <person name="Chaves I."/>
            <person name="Simoes F."/>
            <person name="Abreu I."/>
            <person name="Carrasquinho I."/>
            <person name="Faro C."/>
            <person name="Guimaraes J.B."/>
            <person name="Mendonca D."/>
            <person name="Nobrega F."/>
            <person name="Rodrigues L."/>
            <person name="Saibo N.J.M."/>
            <person name="Varela M.C."/>
            <person name="Egas C."/>
            <person name="Matos J."/>
            <person name="Miguel C.M."/>
            <person name="Oliveira M.M."/>
            <person name="Ricardo C.P."/>
            <person name="Goncalves S."/>
        </authorList>
    </citation>
    <scope>NUCLEOTIDE SEQUENCE [LARGE SCALE GENOMIC DNA]</scope>
    <source>
        <strain evidence="2">cv. HL8</strain>
    </source>
</reference>
<keyword evidence="2" id="KW-1185">Reference proteome</keyword>
<proteinExistence type="predicted"/>
<name>A0AAW0J813_QUESU</name>
<dbReference type="Proteomes" id="UP000237347">
    <property type="component" value="Unassembled WGS sequence"/>
</dbReference>
<evidence type="ECO:0000313" key="2">
    <source>
        <dbReference type="Proteomes" id="UP000237347"/>
    </source>
</evidence>
<organism evidence="1 2">
    <name type="scientific">Quercus suber</name>
    <name type="common">Cork oak</name>
    <dbReference type="NCBI Taxonomy" id="58331"/>
    <lineage>
        <taxon>Eukaryota</taxon>
        <taxon>Viridiplantae</taxon>
        <taxon>Streptophyta</taxon>
        <taxon>Embryophyta</taxon>
        <taxon>Tracheophyta</taxon>
        <taxon>Spermatophyta</taxon>
        <taxon>Magnoliopsida</taxon>
        <taxon>eudicotyledons</taxon>
        <taxon>Gunneridae</taxon>
        <taxon>Pentapetalae</taxon>
        <taxon>rosids</taxon>
        <taxon>fabids</taxon>
        <taxon>Fagales</taxon>
        <taxon>Fagaceae</taxon>
        <taxon>Quercus</taxon>
    </lineage>
</organism>
<dbReference type="AlphaFoldDB" id="A0AAW0J813"/>
<accession>A0AAW0J813</accession>